<gene>
    <name evidence="7" type="primary">merR</name>
    <name evidence="7" type="ORF">CMC5_016600</name>
</gene>
<dbReference type="GO" id="GO:0003700">
    <property type="term" value="F:DNA-binding transcription factor activity"/>
    <property type="evidence" value="ECO:0007669"/>
    <property type="project" value="InterPro"/>
</dbReference>
<feature type="domain" description="HTH merR-type" evidence="6">
    <location>
        <begin position="45"/>
        <end position="114"/>
    </location>
</feature>
<dbReference type="OrthoDB" id="9811000at2"/>
<evidence type="ECO:0000259" key="6">
    <source>
        <dbReference type="PROSITE" id="PS50937"/>
    </source>
</evidence>
<dbReference type="Proteomes" id="UP000067626">
    <property type="component" value="Chromosome"/>
</dbReference>
<dbReference type="InterPro" id="IPR000551">
    <property type="entry name" value="MerR-type_HTH_dom"/>
</dbReference>
<feature type="region of interest" description="Disordered" evidence="5">
    <location>
        <begin position="1"/>
        <end position="40"/>
    </location>
</feature>
<organism evidence="7 8">
    <name type="scientific">Chondromyces crocatus</name>
    <dbReference type="NCBI Taxonomy" id="52"/>
    <lineage>
        <taxon>Bacteria</taxon>
        <taxon>Pseudomonadati</taxon>
        <taxon>Myxococcota</taxon>
        <taxon>Polyangia</taxon>
        <taxon>Polyangiales</taxon>
        <taxon>Polyangiaceae</taxon>
        <taxon>Chondromyces</taxon>
    </lineage>
</organism>
<evidence type="ECO:0000313" key="8">
    <source>
        <dbReference type="Proteomes" id="UP000067626"/>
    </source>
</evidence>
<dbReference type="RefSeq" id="WP_050429873.1">
    <property type="nucleotide sequence ID" value="NZ_CP012159.1"/>
</dbReference>
<dbReference type="SMART" id="SM00422">
    <property type="entry name" value="HTH_MERR"/>
    <property type="match status" value="1"/>
</dbReference>
<dbReference type="PANTHER" id="PTHR30204:SF69">
    <property type="entry name" value="MERR-FAMILY TRANSCRIPTIONAL REGULATOR"/>
    <property type="match status" value="1"/>
</dbReference>
<name>A0A0K1E9J5_CHOCO</name>
<accession>A0A0K1E9J5</accession>
<evidence type="ECO:0000256" key="2">
    <source>
        <dbReference type="ARBA" id="ARBA00023015"/>
    </source>
</evidence>
<keyword evidence="1" id="KW-0678">Repressor</keyword>
<dbReference type="AlphaFoldDB" id="A0A0K1E9J5"/>
<dbReference type="PROSITE" id="PS50937">
    <property type="entry name" value="HTH_MERR_2"/>
    <property type="match status" value="1"/>
</dbReference>
<reference evidence="7 8" key="1">
    <citation type="submission" date="2015-07" db="EMBL/GenBank/DDBJ databases">
        <title>Genome analysis of myxobacterium Chondromyces crocatus Cm c5 reveals a high potential for natural compound synthesis and the genetic basis for the loss of fruiting body formation.</title>
        <authorList>
            <person name="Zaburannyi N."/>
            <person name="Bunk B."/>
            <person name="Maier J."/>
            <person name="Overmann J."/>
            <person name="Mueller R."/>
        </authorList>
    </citation>
    <scope>NUCLEOTIDE SEQUENCE [LARGE SCALE GENOMIC DNA]</scope>
    <source>
        <strain evidence="7 8">Cm c5</strain>
    </source>
</reference>
<dbReference type="PANTHER" id="PTHR30204">
    <property type="entry name" value="REDOX-CYCLING DRUG-SENSING TRANSCRIPTIONAL ACTIVATOR SOXR"/>
    <property type="match status" value="1"/>
</dbReference>
<dbReference type="EMBL" id="CP012159">
    <property type="protein sequence ID" value="AKT37519.1"/>
    <property type="molecule type" value="Genomic_DNA"/>
</dbReference>
<keyword evidence="2" id="KW-0805">Transcription regulation</keyword>
<evidence type="ECO:0000256" key="4">
    <source>
        <dbReference type="ARBA" id="ARBA00023163"/>
    </source>
</evidence>
<dbReference type="KEGG" id="ccro:CMC5_016600"/>
<keyword evidence="3" id="KW-0238">DNA-binding</keyword>
<proteinExistence type="predicted"/>
<keyword evidence="4" id="KW-0804">Transcription</keyword>
<evidence type="ECO:0000256" key="3">
    <source>
        <dbReference type="ARBA" id="ARBA00023125"/>
    </source>
</evidence>
<dbReference type="InterPro" id="IPR009061">
    <property type="entry name" value="DNA-bd_dom_put_sf"/>
</dbReference>
<dbReference type="PRINTS" id="PR00040">
    <property type="entry name" value="HTHMERR"/>
</dbReference>
<evidence type="ECO:0000256" key="1">
    <source>
        <dbReference type="ARBA" id="ARBA00022491"/>
    </source>
</evidence>
<dbReference type="GO" id="GO:0003677">
    <property type="term" value="F:DNA binding"/>
    <property type="evidence" value="ECO:0007669"/>
    <property type="project" value="UniProtKB-KW"/>
</dbReference>
<dbReference type="InterPro" id="IPR047057">
    <property type="entry name" value="MerR_fam"/>
</dbReference>
<keyword evidence="8" id="KW-1185">Reference proteome</keyword>
<dbReference type="STRING" id="52.CMC5_016600"/>
<evidence type="ECO:0000313" key="7">
    <source>
        <dbReference type="EMBL" id="AKT37519.1"/>
    </source>
</evidence>
<dbReference type="SUPFAM" id="SSF46955">
    <property type="entry name" value="Putative DNA-binding domain"/>
    <property type="match status" value="1"/>
</dbReference>
<protein>
    <submittedName>
        <fullName evidence="7">MerR family transcriptional regulator</fullName>
    </submittedName>
</protein>
<evidence type="ECO:0000256" key="5">
    <source>
        <dbReference type="SAM" id="MobiDB-lite"/>
    </source>
</evidence>
<dbReference type="Pfam" id="PF13411">
    <property type="entry name" value="MerR_1"/>
    <property type="match status" value="1"/>
</dbReference>
<dbReference type="Gene3D" id="1.10.1660.10">
    <property type="match status" value="1"/>
</dbReference>
<sequence>MSQRHHLPLAQDLGPTAGPPETRTDPTAGRGDGQGESCGGEEERLFQVGDLAKATGKTVRAIHHYEELGLLRPHARSKGRYRLYDEGALKRVRWISKLHDLGLSLSQIQQIVSHWESSPSAPVGMAHVRTVYQQKLEETRAQIAHLSGLERELQASLAYLDTCESCDPTEIVVSCSRCNHHDAAQTQPELVAGIHGGNGRRAPNLPR</sequence>